<dbReference type="RefSeq" id="WP_080921228.1">
    <property type="nucleotide sequence ID" value="NZ_MDET01000045.1"/>
</dbReference>
<comment type="pathway">
    <text evidence="2 14">Porphyrin-containing compound metabolism; protoporphyrin-IX biosynthesis; protoporphyrin-IX from protoporphyrinogen-IX: step 1/1.</text>
</comment>
<dbReference type="PANTHER" id="PTHR40255">
    <property type="entry name" value="UPF0093 MEMBRANE PROTEIN SLR1790"/>
    <property type="match status" value="1"/>
</dbReference>
<organism evidence="15 16">
    <name type="scientific">Manganibacter manganicus</name>
    <dbReference type="NCBI Taxonomy" id="1873176"/>
    <lineage>
        <taxon>Bacteria</taxon>
        <taxon>Pseudomonadati</taxon>
        <taxon>Pseudomonadota</taxon>
        <taxon>Alphaproteobacteria</taxon>
        <taxon>Hyphomicrobiales</taxon>
        <taxon>Phyllobacteriaceae</taxon>
        <taxon>Manganibacter</taxon>
    </lineage>
</organism>
<evidence type="ECO:0000256" key="13">
    <source>
        <dbReference type="ARBA" id="ARBA00048390"/>
    </source>
</evidence>
<evidence type="ECO:0000256" key="11">
    <source>
        <dbReference type="ARBA" id="ARBA00023004"/>
    </source>
</evidence>
<name>A0A1V8RLA5_9HYPH</name>
<comment type="catalytic activity">
    <reaction evidence="13 14">
        <text>protoporphyrinogen IX + 3 A = protoporphyrin IX + 3 AH2</text>
        <dbReference type="Rhea" id="RHEA:62000"/>
        <dbReference type="ChEBI" id="CHEBI:13193"/>
        <dbReference type="ChEBI" id="CHEBI:17499"/>
        <dbReference type="ChEBI" id="CHEBI:57306"/>
        <dbReference type="ChEBI" id="CHEBI:57307"/>
    </reaction>
</comment>
<keyword evidence="16" id="KW-1185">Reference proteome</keyword>
<feature type="binding site" description="axial binding residue" evidence="14">
    <location>
        <position position="124"/>
    </location>
    <ligand>
        <name>heme</name>
        <dbReference type="ChEBI" id="CHEBI:30413"/>
    </ligand>
    <ligandPart>
        <name>Fe</name>
        <dbReference type="ChEBI" id="CHEBI:18248"/>
    </ligandPart>
</feature>
<evidence type="ECO:0000256" key="8">
    <source>
        <dbReference type="ARBA" id="ARBA00022723"/>
    </source>
</evidence>
<evidence type="ECO:0000256" key="7">
    <source>
        <dbReference type="ARBA" id="ARBA00022692"/>
    </source>
</evidence>
<keyword evidence="6 14" id="KW-0349">Heme</keyword>
<evidence type="ECO:0000256" key="5">
    <source>
        <dbReference type="ARBA" id="ARBA00022475"/>
    </source>
</evidence>
<dbReference type="GO" id="GO:0006782">
    <property type="term" value="P:protoporphyrinogen IX biosynthetic process"/>
    <property type="evidence" value="ECO:0007669"/>
    <property type="project" value="UniProtKB-UniRule"/>
</dbReference>
<keyword evidence="12 14" id="KW-0472">Membrane</keyword>
<dbReference type="EC" id="1.3.99.-" evidence="14"/>
<dbReference type="Pfam" id="PF03653">
    <property type="entry name" value="UPF0093"/>
    <property type="match status" value="1"/>
</dbReference>
<keyword evidence="11 14" id="KW-0408">Iron</keyword>
<dbReference type="EMBL" id="MDET01000045">
    <property type="protein sequence ID" value="OQM73987.1"/>
    <property type="molecule type" value="Genomic_DNA"/>
</dbReference>
<keyword evidence="10 14" id="KW-0560">Oxidoreductase</keyword>
<keyword evidence="7 14" id="KW-0812">Transmembrane</keyword>
<reference evidence="15 16" key="1">
    <citation type="journal article" date="2016" name="Int. J. Syst. Evol. Microbiol.">
        <title>Pseudaminobacter manganicus sp. nov., isolated from sludge of a manganese mine.</title>
        <authorList>
            <person name="Li J."/>
            <person name="Huang J."/>
            <person name="Liao S."/>
            <person name="Wang G."/>
        </authorList>
    </citation>
    <scope>NUCLEOTIDE SEQUENCE [LARGE SCALE GENOMIC DNA]</scope>
    <source>
        <strain evidence="15 16">JH-7</strain>
    </source>
</reference>
<comment type="subunit">
    <text evidence="14">Homodimer.</text>
</comment>
<evidence type="ECO:0000256" key="14">
    <source>
        <dbReference type="HAMAP-Rule" id="MF_02239"/>
    </source>
</evidence>
<sequence>MTATGNANQNSGAIAMKRAAIAIGVFLVLTALLFLFGTDSFYPWAKAIHVIAVISWMAGMLYLPRLFVYHVEAEKGSVQSETFKVMERRLLRGIINPAMIVTWVFGLWLAWKGFGFQGGWLHAKIALVIVMSAIHGYLSASVRKFSEDRNEKPARHWRIVNEIPTLLMIAIVILVIVKPF</sequence>
<feature type="transmembrane region" description="Helical" evidence="14">
    <location>
        <begin position="48"/>
        <end position="69"/>
    </location>
</feature>
<feature type="transmembrane region" description="Helical" evidence="14">
    <location>
        <begin position="117"/>
        <end position="138"/>
    </location>
</feature>
<feature type="transmembrane region" description="Helical" evidence="14">
    <location>
        <begin position="19"/>
        <end position="36"/>
    </location>
</feature>
<dbReference type="HAMAP" id="MF_02239">
    <property type="entry name" value="HemJ"/>
    <property type="match status" value="1"/>
</dbReference>
<proteinExistence type="inferred from homology"/>
<evidence type="ECO:0000256" key="9">
    <source>
        <dbReference type="ARBA" id="ARBA00022989"/>
    </source>
</evidence>
<comment type="subcellular location">
    <subcellularLocation>
        <location evidence="1 14">Cell membrane</location>
        <topology evidence="1 14">Multi-pass membrane protein</topology>
    </subcellularLocation>
</comment>
<dbReference type="GO" id="GO:0046872">
    <property type="term" value="F:metal ion binding"/>
    <property type="evidence" value="ECO:0007669"/>
    <property type="project" value="UniProtKB-KW"/>
</dbReference>
<accession>A0A1V8RLA5</accession>
<evidence type="ECO:0000256" key="4">
    <source>
        <dbReference type="ARBA" id="ARBA00017504"/>
    </source>
</evidence>
<dbReference type="STRING" id="1873176.BFN67_06565"/>
<dbReference type="Proteomes" id="UP000191905">
    <property type="component" value="Unassembled WGS sequence"/>
</dbReference>
<feature type="transmembrane region" description="Helical" evidence="14">
    <location>
        <begin position="159"/>
        <end position="177"/>
    </location>
</feature>
<evidence type="ECO:0000256" key="2">
    <source>
        <dbReference type="ARBA" id="ARBA00005073"/>
    </source>
</evidence>
<evidence type="ECO:0000256" key="1">
    <source>
        <dbReference type="ARBA" id="ARBA00004651"/>
    </source>
</evidence>
<evidence type="ECO:0000256" key="10">
    <source>
        <dbReference type="ARBA" id="ARBA00023002"/>
    </source>
</evidence>
<evidence type="ECO:0000313" key="15">
    <source>
        <dbReference type="EMBL" id="OQM73987.1"/>
    </source>
</evidence>
<dbReference type="UniPathway" id="UPA00251">
    <property type="reaction ID" value="UER00324"/>
</dbReference>
<feature type="binding site" description="axial binding residue" evidence="14">
    <location>
        <position position="49"/>
    </location>
    <ligand>
        <name>heme</name>
        <dbReference type="ChEBI" id="CHEBI:30413"/>
    </ligand>
    <ligandPart>
        <name>Fe</name>
        <dbReference type="ChEBI" id="CHEBI:18248"/>
    </ligandPart>
</feature>
<dbReference type="GO" id="GO:0070818">
    <property type="term" value="F:protoporphyrinogen oxidase activity"/>
    <property type="evidence" value="ECO:0007669"/>
    <property type="project" value="UniProtKB-UniRule"/>
</dbReference>
<dbReference type="AlphaFoldDB" id="A0A1V8RLA5"/>
<gene>
    <name evidence="15" type="ORF">BFN67_06565</name>
</gene>
<evidence type="ECO:0000256" key="6">
    <source>
        <dbReference type="ARBA" id="ARBA00022617"/>
    </source>
</evidence>
<dbReference type="InterPro" id="IPR005265">
    <property type="entry name" value="HemJ-like"/>
</dbReference>
<comment type="cofactor">
    <cofactor evidence="14">
        <name>heme b</name>
        <dbReference type="ChEBI" id="CHEBI:60344"/>
    </cofactor>
    <text evidence="14">Binds 1 heme b (iron(II)-protoporphyrin IX) group per subunit.</text>
</comment>
<evidence type="ECO:0000313" key="16">
    <source>
        <dbReference type="Proteomes" id="UP000191905"/>
    </source>
</evidence>
<evidence type="ECO:0000256" key="12">
    <source>
        <dbReference type="ARBA" id="ARBA00023136"/>
    </source>
</evidence>
<dbReference type="PANTHER" id="PTHR40255:SF1">
    <property type="entry name" value="PROTOPORPHYRINOGEN IX OXIDASE"/>
    <property type="match status" value="1"/>
</dbReference>
<evidence type="ECO:0000256" key="3">
    <source>
        <dbReference type="ARBA" id="ARBA00006501"/>
    </source>
</evidence>
<keyword evidence="5 14" id="KW-1003">Cell membrane</keyword>
<feature type="transmembrane region" description="Helical" evidence="14">
    <location>
        <begin position="90"/>
        <end position="111"/>
    </location>
</feature>
<dbReference type="NCBIfam" id="TIGR00701">
    <property type="entry name" value="protoporphyrinogen oxidase HemJ"/>
    <property type="match status" value="1"/>
</dbReference>
<keyword evidence="8 14" id="KW-0479">Metal-binding</keyword>
<keyword evidence="9 14" id="KW-1133">Transmembrane helix</keyword>
<dbReference type="GO" id="GO:0005886">
    <property type="term" value="C:plasma membrane"/>
    <property type="evidence" value="ECO:0007669"/>
    <property type="project" value="UniProtKB-SubCell"/>
</dbReference>
<comment type="similarity">
    <text evidence="3 14">Belongs to the HemJ family.</text>
</comment>
<protein>
    <recommendedName>
        <fullName evidence="4 14">Protoporphyrinogen IX oxidase</fullName>
        <shortName evidence="14">PPO</shortName>
        <ecNumber evidence="14">1.3.99.-</ecNumber>
    </recommendedName>
</protein>
<comment type="function">
    <text evidence="14">Catalyzes the oxidation of protoporphyrinogen IX to protoporphyrin IX.</text>
</comment>
<comment type="caution">
    <text evidence="15">The sequence shown here is derived from an EMBL/GenBank/DDBJ whole genome shotgun (WGS) entry which is preliminary data.</text>
</comment>